<gene>
    <name evidence="1" type="ORF">CO057_03115</name>
</gene>
<protein>
    <submittedName>
        <fullName evidence="1">Uncharacterized protein</fullName>
    </submittedName>
</protein>
<dbReference type="SUPFAM" id="SSF52283">
    <property type="entry name" value="Formate/glycerate dehydrogenase catalytic domain-like"/>
    <property type="match status" value="1"/>
</dbReference>
<organism evidence="1 2">
    <name type="scientific">Candidatus Uhrbacteria bacterium CG_4_9_14_0_2_um_filter_41_50</name>
    <dbReference type="NCBI Taxonomy" id="1975031"/>
    <lineage>
        <taxon>Bacteria</taxon>
        <taxon>Candidatus Uhriibacteriota</taxon>
    </lineage>
</organism>
<name>A0A2M8ENS2_9BACT</name>
<dbReference type="EMBL" id="PFSI01000047">
    <property type="protein sequence ID" value="PJC24385.1"/>
    <property type="molecule type" value="Genomic_DNA"/>
</dbReference>
<dbReference type="InterPro" id="IPR036291">
    <property type="entry name" value="NAD(P)-bd_dom_sf"/>
</dbReference>
<sequence length="374" mass="42613">MKLPLLNYTSALFKNTNFENVLLIAVQHILDSNYSMFEYLFDMGLKPENTFLLGKCYSTNKEVLEKFRKKGVYVHNGSSKFDSHLPYDSQFESENKDFLNVIQEKVNFEDYEKILLVDDGGYLVYFGNSFLKNFSNVVAIEQTSSGYNKLKNEKLTFPVINVARSNAKLVYESPFIADLIVKKLSSKLKELQLNPKSCLIIGAGSIGKELFNLLKNNFETHIYDVQQHISDFGKTELTNIISDFDLIIGATGEELTNGKIYSKLKKGAILVSASSSDREFNAVNLRKSAPITKECHEDIFVNDIWLLNCGFPLNFDGNKNSASPEKIQLTRALMLSAICLAMEKEYQKDFIELEPKYQKLIVEKFNKIERAPKN</sequence>
<dbReference type="Pfam" id="PF13241">
    <property type="entry name" value="NAD_binding_7"/>
    <property type="match status" value="1"/>
</dbReference>
<accession>A0A2M8ENS2</accession>
<evidence type="ECO:0000313" key="2">
    <source>
        <dbReference type="Proteomes" id="UP000230251"/>
    </source>
</evidence>
<dbReference type="InterPro" id="IPR042172">
    <property type="entry name" value="Adenosylhomocyst_ase-like_sf"/>
</dbReference>
<dbReference type="Proteomes" id="UP000230251">
    <property type="component" value="Unassembled WGS sequence"/>
</dbReference>
<comment type="caution">
    <text evidence="1">The sequence shown here is derived from an EMBL/GenBank/DDBJ whole genome shotgun (WGS) entry which is preliminary data.</text>
</comment>
<evidence type="ECO:0000313" key="1">
    <source>
        <dbReference type="EMBL" id="PJC24385.1"/>
    </source>
</evidence>
<dbReference type="AlphaFoldDB" id="A0A2M8ENS2"/>
<dbReference type="Gene3D" id="3.40.50.1480">
    <property type="entry name" value="Adenosylhomocysteinase-like"/>
    <property type="match status" value="1"/>
</dbReference>
<dbReference type="SUPFAM" id="SSF51735">
    <property type="entry name" value="NAD(P)-binding Rossmann-fold domains"/>
    <property type="match status" value="1"/>
</dbReference>
<proteinExistence type="predicted"/>
<reference evidence="2" key="1">
    <citation type="submission" date="2017-09" db="EMBL/GenBank/DDBJ databases">
        <title>Depth-based differentiation of microbial function through sediment-hosted aquifers and enrichment of novel symbionts in the deep terrestrial subsurface.</title>
        <authorList>
            <person name="Probst A.J."/>
            <person name="Ladd B."/>
            <person name="Jarett J.K."/>
            <person name="Geller-Mcgrath D.E."/>
            <person name="Sieber C.M.K."/>
            <person name="Emerson J.B."/>
            <person name="Anantharaman K."/>
            <person name="Thomas B.C."/>
            <person name="Malmstrom R."/>
            <person name="Stieglmeier M."/>
            <person name="Klingl A."/>
            <person name="Woyke T."/>
            <person name="Ryan C.M."/>
            <person name="Banfield J.F."/>
        </authorList>
    </citation>
    <scope>NUCLEOTIDE SEQUENCE [LARGE SCALE GENOMIC DNA]</scope>
</reference>